<dbReference type="KEGG" id="rmb:K529_014275"/>
<reference evidence="1 2" key="1">
    <citation type="journal article" date="2016" name="ISME J.">
        <title>Global occurrence and heterogeneity of the Roseobacter-clade species Ruegeria mobilis.</title>
        <authorList>
            <person name="Sonnenschein E."/>
            <person name="Gram L."/>
        </authorList>
    </citation>
    <scope>NUCLEOTIDE SEQUENCE [LARGE SCALE GENOMIC DNA]</scope>
    <source>
        <strain evidence="1 2">F1926</strain>
    </source>
</reference>
<dbReference type="Proteomes" id="UP000013243">
    <property type="component" value="Chromosome"/>
</dbReference>
<organism evidence="1 2">
    <name type="scientific">Tritonibacter mobilis F1926</name>
    <dbReference type="NCBI Taxonomy" id="1265309"/>
    <lineage>
        <taxon>Bacteria</taxon>
        <taxon>Pseudomonadati</taxon>
        <taxon>Pseudomonadota</taxon>
        <taxon>Alphaproteobacteria</taxon>
        <taxon>Rhodobacterales</taxon>
        <taxon>Paracoccaceae</taxon>
        <taxon>Tritonibacter</taxon>
    </lineage>
</organism>
<dbReference type="STRING" id="1265309.K529_014275"/>
<evidence type="ECO:0000313" key="1">
    <source>
        <dbReference type="EMBL" id="ANP41939.1"/>
    </source>
</evidence>
<name>A0A1B1A5U5_9RHOB</name>
<sequence>MLRAYVAAGFDPAAFWSLTPRLYFAQMQGARDRLQREQRDRSWLAWHVAALMRADQIPDFTQFVEGAAAKPQPPEVQKAMVLALARAWGADEVT</sequence>
<accession>A0A1B1A5U5</accession>
<protein>
    <recommendedName>
        <fullName evidence="3">Phage tail assembly chaperone</fullName>
    </recommendedName>
</protein>
<evidence type="ECO:0008006" key="3">
    <source>
        <dbReference type="Google" id="ProtNLM"/>
    </source>
</evidence>
<dbReference type="AlphaFoldDB" id="A0A1B1A5U5"/>
<evidence type="ECO:0000313" key="2">
    <source>
        <dbReference type="Proteomes" id="UP000013243"/>
    </source>
</evidence>
<gene>
    <name evidence="1" type="ORF">K529_014275</name>
</gene>
<proteinExistence type="predicted"/>
<dbReference type="EMBL" id="CP015230">
    <property type="protein sequence ID" value="ANP41939.1"/>
    <property type="molecule type" value="Genomic_DNA"/>
</dbReference>